<name>A0A9W6BTR4_9CHLO</name>
<sequence>MVDKAKAVLQMFCVALKDMGGREQDTKVIRGSAAQAVLIIQEHKKRDITQEMELYGFRGLRLIDTITVNMSGSNYTKHAYIFIVEDWSSTGAGSVDDLSDEGRPSCWYRAWDELAQQQKLEQEAAWSAGLTTAHSGGRLKRLNDKHVEQPPIDGAAVDERQSPAATDPAASSSVTTAARSNPTSTCCTSAASVLHTSASVTTTSTSASTSTSTTAPTTYNSDGAASSSEVDLHNSNNSSSSSSSNSGGCAVADRPPPTSRDEKTCGPSSNSDSTAPAATIVIQRNDVPTLDFSKARTSGDWKLLCHLDSDVYNRTVWRWWWARGRRTLLVKVLPCHSPKREAEIASTSSVGRRFPTPSGILAPVYPVRNAAREAQMAQAVPDGVFVQPLRTFLRRSSLAGGPHDTGHDMEVVIIYPYHRQGSAADHIFRLARAMAVAVVRGQREKLGMPAAASCGSDCKCDFCCDFSDVASMKRVEPETAAAKMAAEMYNLCLDMFGLTDLTHCHGFIIQDLKPANMVKTAPAGIYRFIDAEFVVKCSLEDACGTPYPGTEYYAAPEQQELRWSDARSDVHACGRSISSIVDTCLYVFRKKLQDAGLLEAHERLEVAFLAAVEPLTQLEEACTLLVADLRPTAAAAFDMLLSYMVSVLCGSKQRAGTA</sequence>
<feature type="region of interest" description="Disordered" evidence="1">
    <location>
        <begin position="198"/>
        <end position="279"/>
    </location>
</feature>
<comment type="caution">
    <text evidence="2">The sequence shown here is derived from an EMBL/GenBank/DDBJ whole genome shotgun (WGS) entry which is preliminary data.</text>
</comment>
<proteinExistence type="predicted"/>
<dbReference type="Gene3D" id="1.10.510.10">
    <property type="entry name" value="Transferase(Phosphotransferase) domain 1"/>
    <property type="match status" value="1"/>
</dbReference>
<feature type="compositionally biased region" description="Low complexity" evidence="1">
    <location>
        <begin position="162"/>
        <end position="180"/>
    </location>
</feature>
<protein>
    <recommendedName>
        <fullName evidence="4">Protein kinase domain-containing protein</fullName>
    </recommendedName>
</protein>
<evidence type="ECO:0008006" key="4">
    <source>
        <dbReference type="Google" id="ProtNLM"/>
    </source>
</evidence>
<keyword evidence="3" id="KW-1185">Reference proteome</keyword>
<evidence type="ECO:0000313" key="3">
    <source>
        <dbReference type="Proteomes" id="UP001165080"/>
    </source>
</evidence>
<feature type="compositionally biased region" description="Low complexity" evidence="1">
    <location>
        <begin position="234"/>
        <end position="246"/>
    </location>
</feature>
<gene>
    <name evidence="2" type="primary">PLEST011048</name>
    <name evidence="2" type="ORF">PLESTB_001343900</name>
</gene>
<evidence type="ECO:0000256" key="1">
    <source>
        <dbReference type="SAM" id="MobiDB-lite"/>
    </source>
</evidence>
<feature type="compositionally biased region" description="Low complexity" evidence="1">
    <location>
        <begin position="198"/>
        <end position="218"/>
    </location>
</feature>
<organism evidence="2 3">
    <name type="scientific">Pleodorina starrii</name>
    <dbReference type="NCBI Taxonomy" id="330485"/>
    <lineage>
        <taxon>Eukaryota</taxon>
        <taxon>Viridiplantae</taxon>
        <taxon>Chlorophyta</taxon>
        <taxon>core chlorophytes</taxon>
        <taxon>Chlorophyceae</taxon>
        <taxon>CS clade</taxon>
        <taxon>Chlamydomonadales</taxon>
        <taxon>Volvocaceae</taxon>
        <taxon>Pleodorina</taxon>
    </lineage>
</organism>
<dbReference type="Proteomes" id="UP001165080">
    <property type="component" value="Unassembled WGS sequence"/>
</dbReference>
<evidence type="ECO:0000313" key="2">
    <source>
        <dbReference type="EMBL" id="GLC58301.1"/>
    </source>
</evidence>
<dbReference type="AlphaFoldDB" id="A0A9W6BTR4"/>
<feature type="compositionally biased region" description="Polar residues" evidence="1">
    <location>
        <begin position="266"/>
        <end position="276"/>
    </location>
</feature>
<accession>A0A9W6BTR4</accession>
<feature type="region of interest" description="Disordered" evidence="1">
    <location>
        <begin position="155"/>
        <end position="186"/>
    </location>
</feature>
<dbReference type="SUPFAM" id="SSF56112">
    <property type="entry name" value="Protein kinase-like (PK-like)"/>
    <property type="match status" value="1"/>
</dbReference>
<feature type="compositionally biased region" description="Polar residues" evidence="1">
    <location>
        <begin position="219"/>
        <end position="229"/>
    </location>
</feature>
<reference evidence="2 3" key="1">
    <citation type="journal article" date="2023" name="Commun. Biol.">
        <title>Reorganization of the ancestral sex-determining regions during the evolution of trioecy in Pleodorina starrii.</title>
        <authorList>
            <person name="Takahashi K."/>
            <person name="Suzuki S."/>
            <person name="Kawai-Toyooka H."/>
            <person name="Yamamoto K."/>
            <person name="Hamaji T."/>
            <person name="Ootsuki R."/>
            <person name="Yamaguchi H."/>
            <person name="Kawachi M."/>
            <person name="Higashiyama T."/>
            <person name="Nozaki H."/>
        </authorList>
    </citation>
    <scope>NUCLEOTIDE SEQUENCE [LARGE SCALE GENOMIC DNA]</scope>
    <source>
        <strain evidence="2 3">NIES-4479</strain>
    </source>
</reference>
<dbReference type="EMBL" id="BRXU01000022">
    <property type="protein sequence ID" value="GLC58301.1"/>
    <property type="molecule type" value="Genomic_DNA"/>
</dbReference>
<dbReference type="InterPro" id="IPR011009">
    <property type="entry name" value="Kinase-like_dom_sf"/>
</dbReference>